<evidence type="ECO:0000313" key="1">
    <source>
        <dbReference type="EMBL" id="CAE7192013.1"/>
    </source>
</evidence>
<name>A0A8H3I3B2_9AGAM</name>
<proteinExistence type="predicted"/>
<accession>A0A8H3I3B2</accession>
<dbReference type="Proteomes" id="UP000663827">
    <property type="component" value="Unassembled WGS sequence"/>
</dbReference>
<organism evidence="1 2">
    <name type="scientific">Rhizoctonia solani</name>
    <dbReference type="NCBI Taxonomy" id="456999"/>
    <lineage>
        <taxon>Eukaryota</taxon>
        <taxon>Fungi</taxon>
        <taxon>Dikarya</taxon>
        <taxon>Basidiomycota</taxon>
        <taxon>Agaricomycotina</taxon>
        <taxon>Agaricomycetes</taxon>
        <taxon>Cantharellales</taxon>
        <taxon>Ceratobasidiaceae</taxon>
        <taxon>Rhizoctonia</taxon>
    </lineage>
</organism>
<sequence>MSTGSSAHEVEQFRHWITDIQISPDNSNPNCKFSAKLFVDDELACSLPWIEHPQPLRWSGLLLCNVSPASELSLRLCRSIRDRPRYFNFPAVNLSDVDRETGELIQELPDAVWVATTTCMTLELAAQLFPDKLDAFNRAEHTHDDLASDETETQTMKDHFKCAM</sequence>
<evidence type="ECO:0000313" key="2">
    <source>
        <dbReference type="Proteomes" id="UP000663827"/>
    </source>
</evidence>
<gene>
    <name evidence="1" type="ORF">RDB_LOCUS129089</name>
</gene>
<dbReference type="AlphaFoldDB" id="A0A8H3I3B2"/>
<protein>
    <submittedName>
        <fullName evidence="1">Uncharacterized protein</fullName>
    </submittedName>
</protein>
<comment type="caution">
    <text evidence="1">The sequence shown here is derived from an EMBL/GenBank/DDBJ whole genome shotgun (WGS) entry which is preliminary data.</text>
</comment>
<reference evidence="1" key="1">
    <citation type="submission" date="2021-01" db="EMBL/GenBank/DDBJ databases">
        <authorList>
            <person name="Kaushik A."/>
        </authorList>
    </citation>
    <scope>NUCLEOTIDE SEQUENCE</scope>
    <source>
        <strain evidence="1">AG5</strain>
    </source>
</reference>
<dbReference type="EMBL" id="CAJNJQ010003116">
    <property type="protein sequence ID" value="CAE7192013.1"/>
    <property type="molecule type" value="Genomic_DNA"/>
</dbReference>